<keyword evidence="1" id="KW-0560">Oxidoreductase</keyword>
<dbReference type="InterPro" id="IPR008775">
    <property type="entry name" value="Phytyl_CoA_dOase-like"/>
</dbReference>
<keyword evidence="1" id="KW-0223">Dioxygenase</keyword>
<protein>
    <submittedName>
        <fullName evidence="1">Phytanoyl-CoA dioxygenase (PhyH)</fullName>
    </submittedName>
</protein>
<gene>
    <name evidence="1" type="ORF">NCTC1935_01813</name>
</gene>
<dbReference type="EMBL" id="CAACYE010000005">
    <property type="protein sequence ID" value="VFA83985.1"/>
    <property type="molecule type" value="Genomic_DNA"/>
</dbReference>
<dbReference type="GO" id="GO:0016706">
    <property type="term" value="F:2-oxoglutarate-dependent dioxygenase activity"/>
    <property type="evidence" value="ECO:0007669"/>
    <property type="project" value="UniProtKB-ARBA"/>
</dbReference>
<dbReference type="SUPFAM" id="SSF51197">
    <property type="entry name" value="Clavaminate synthase-like"/>
    <property type="match status" value="1"/>
</dbReference>
<reference evidence="1" key="1">
    <citation type="submission" date="2019-02" db="EMBL/GenBank/DDBJ databases">
        <authorList>
            <consortium name="Pathogen Informatics"/>
        </authorList>
    </citation>
    <scope>NUCLEOTIDE SEQUENCE</scope>
    <source>
        <strain evidence="1">3012STDY6733949</strain>
    </source>
</reference>
<accession>A0A449GYX5</accession>
<proteinExistence type="predicted"/>
<organism evidence="1">
    <name type="scientific">Nocardia farcinica</name>
    <dbReference type="NCBI Taxonomy" id="37329"/>
    <lineage>
        <taxon>Bacteria</taxon>
        <taxon>Bacillati</taxon>
        <taxon>Actinomycetota</taxon>
        <taxon>Actinomycetes</taxon>
        <taxon>Mycobacteriales</taxon>
        <taxon>Nocardiaceae</taxon>
        <taxon>Nocardia</taxon>
    </lineage>
</organism>
<dbReference type="RefSeq" id="WP_137352920.1">
    <property type="nucleotide sequence ID" value="NZ_CAACYE020000001.1"/>
</dbReference>
<dbReference type="Pfam" id="PF05721">
    <property type="entry name" value="PhyH"/>
    <property type="match status" value="1"/>
</dbReference>
<name>A0A449GYX5_NOCFR</name>
<sequence length="260" mass="27928">MLDDADVADFLDRGFVRIPGAFAPDTAAACRALVWRELGADPDDPATWPGPVATLGDLDRPPFLTAANTPALHTAFDTLVGAGRWQRRTTLGGFVIRFPAPDPSVVDGWHVDVSFPGADSDPGDYLTWRANVVSRDRALLMLFLFTDVGEADAPTRLRVGSHRDVARILHPAGDTGLDARDLAARAAAATADREIAHATGAAGDVYLCHPFLVHAGQPNRGTRPRILGQPKLAPRARFRIDGPEADLAPVEQAIRRALRD</sequence>
<evidence type="ECO:0000313" key="1">
    <source>
        <dbReference type="EMBL" id="VFA83985.1"/>
    </source>
</evidence>
<dbReference type="Gene3D" id="2.60.120.620">
    <property type="entry name" value="q2cbj1_9rhob like domain"/>
    <property type="match status" value="1"/>
</dbReference>
<dbReference type="AlphaFoldDB" id="A0A449GYX5"/>